<reference evidence="2" key="1">
    <citation type="submission" date="2023-01" db="EMBL/GenBank/DDBJ databases">
        <title>Genome assembly of the deep-sea coral Lophelia pertusa.</title>
        <authorList>
            <person name="Herrera S."/>
            <person name="Cordes E."/>
        </authorList>
    </citation>
    <scope>NUCLEOTIDE SEQUENCE</scope>
    <source>
        <strain evidence="2">USNM1676648</strain>
        <tissue evidence="2">Polyp</tissue>
    </source>
</reference>
<evidence type="ECO:0000313" key="2">
    <source>
        <dbReference type="EMBL" id="KAJ7387746.1"/>
    </source>
</evidence>
<keyword evidence="3" id="KW-1185">Reference proteome</keyword>
<accession>A0A9X0D5Y8</accession>
<dbReference type="EMBL" id="MU825873">
    <property type="protein sequence ID" value="KAJ7387746.1"/>
    <property type="molecule type" value="Genomic_DNA"/>
</dbReference>
<feature type="region of interest" description="Disordered" evidence="1">
    <location>
        <begin position="1"/>
        <end position="82"/>
    </location>
</feature>
<evidence type="ECO:0000313" key="3">
    <source>
        <dbReference type="Proteomes" id="UP001163046"/>
    </source>
</evidence>
<evidence type="ECO:0000256" key="1">
    <source>
        <dbReference type="SAM" id="MobiDB-lite"/>
    </source>
</evidence>
<sequence length="82" mass="8983">MFSRKKKPPRPQEGQKKNDLSNLLGIDIGPEDMADLGIGGIGGADDDDDDEDDESLEAELAALQGESRSKERKKNQEDDLLL</sequence>
<name>A0A9X0D5Y8_9CNID</name>
<organism evidence="2 3">
    <name type="scientific">Desmophyllum pertusum</name>
    <dbReference type="NCBI Taxonomy" id="174260"/>
    <lineage>
        <taxon>Eukaryota</taxon>
        <taxon>Metazoa</taxon>
        <taxon>Cnidaria</taxon>
        <taxon>Anthozoa</taxon>
        <taxon>Hexacorallia</taxon>
        <taxon>Scleractinia</taxon>
        <taxon>Caryophylliina</taxon>
        <taxon>Caryophylliidae</taxon>
        <taxon>Desmophyllum</taxon>
    </lineage>
</organism>
<feature type="compositionally biased region" description="Acidic residues" evidence="1">
    <location>
        <begin position="44"/>
        <end position="57"/>
    </location>
</feature>
<proteinExistence type="predicted"/>
<comment type="caution">
    <text evidence="2">The sequence shown here is derived from an EMBL/GenBank/DDBJ whole genome shotgun (WGS) entry which is preliminary data.</text>
</comment>
<dbReference type="AlphaFoldDB" id="A0A9X0D5Y8"/>
<dbReference type="Proteomes" id="UP001163046">
    <property type="component" value="Unassembled WGS sequence"/>
</dbReference>
<gene>
    <name evidence="2" type="ORF">OS493_001089</name>
</gene>
<protein>
    <submittedName>
        <fullName evidence="2">Uncharacterized protein</fullName>
    </submittedName>
</protein>